<evidence type="ECO:0000256" key="5">
    <source>
        <dbReference type="SAM" id="Phobius"/>
    </source>
</evidence>
<evidence type="ECO:0000313" key="8">
    <source>
        <dbReference type="EMBL" id="CAB4637831.1"/>
    </source>
</evidence>
<dbReference type="EMBL" id="CAEZTX010000004">
    <property type="protein sequence ID" value="CAB4576817.1"/>
    <property type="molecule type" value="Genomic_DNA"/>
</dbReference>
<dbReference type="Pfam" id="PF02674">
    <property type="entry name" value="Colicin_V"/>
    <property type="match status" value="1"/>
</dbReference>
<evidence type="ECO:0000256" key="2">
    <source>
        <dbReference type="ARBA" id="ARBA00022692"/>
    </source>
</evidence>
<evidence type="ECO:0000313" key="6">
    <source>
        <dbReference type="EMBL" id="CAB4576817.1"/>
    </source>
</evidence>
<keyword evidence="3 5" id="KW-1133">Transmembrane helix</keyword>
<dbReference type="GO" id="GO:0016020">
    <property type="term" value="C:membrane"/>
    <property type="evidence" value="ECO:0007669"/>
    <property type="project" value="UniProtKB-SubCell"/>
</dbReference>
<dbReference type="EMBL" id="CAEZVX010000019">
    <property type="protein sequence ID" value="CAB4637773.1"/>
    <property type="molecule type" value="Genomic_DNA"/>
</dbReference>
<gene>
    <name evidence="6" type="ORF">UFOPK1755_00183</name>
    <name evidence="7" type="ORF">UFOPK2155_00295</name>
    <name evidence="8" type="ORF">UFOPK2155_00299</name>
</gene>
<feature type="transmembrane region" description="Helical" evidence="5">
    <location>
        <begin position="61"/>
        <end position="80"/>
    </location>
</feature>
<protein>
    <submittedName>
        <fullName evidence="7">Unannotated protein</fullName>
    </submittedName>
</protein>
<comment type="subcellular location">
    <subcellularLocation>
        <location evidence="1">Membrane</location>
        <topology evidence="1">Multi-pass membrane protein</topology>
    </subcellularLocation>
</comment>
<feature type="transmembrane region" description="Helical" evidence="5">
    <location>
        <begin position="100"/>
        <end position="122"/>
    </location>
</feature>
<sequence>MNYVDILIILAVVASFVSGYKNGFLKTVFAVIGNIGGAILGLLLALNLMGDWALDGKKVGIAIASIFLGSFIGRVIASAVTKGLKATIIRGPLAFIDQVAGAALHLVRTVIFIFLIGAILSWSPWQSGKDAIAGSDLYPKIESNLPGVVTAIKDTVKEKLEGINLRP</sequence>
<proteinExistence type="predicted"/>
<keyword evidence="2 5" id="KW-0812">Transmembrane</keyword>
<dbReference type="EMBL" id="CAEZVX010000020">
    <property type="protein sequence ID" value="CAB4637831.1"/>
    <property type="molecule type" value="Genomic_DNA"/>
</dbReference>
<evidence type="ECO:0000313" key="7">
    <source>
        <dbReference type="EMBL" id="CAB4637773.1"/>
    </source>
</evidence>
<accession>A0A6J6JP93</accession>
<evidence type="ECO:0000256" key="1">
    <source>
        <dbReference type="ARBA" id="ARBA00004141"/>
    </source>
</evidence>
<reference evidence="7" key="1">
    <citation type="submission" date="2020-05" db="EMBL/GenBank/DDBJ databases">
        <authorList>
            <person name="Chiriac C."/>
            <person name="Salcher M."/>
            <person name="Ghai R."/>
            <person name="Kavagutti S V."/>
        </authorList>
    </citation>
    <scope>NUCLEOTIDE SEQUENCE</scope>
</reference>
<dbReference type="GO" id="GO:0009403">
    <property type="term" value="P:toxin biosynthetic process"/>
    <property type="evidence" value="ECO:0007669"/>
    <property type="project" value="InterPro"/>
</dbReference>
<dbReference type="InterPro" id="IPR003825">
    <property type="entry name" value="Colicin-V_CvpA"/>
</dbReference>
<name>A0A6J6JP93_9ZZZZ</name>
<feature type="transmembrane region" description="Helical" evidence="5">
    <location>
        <begin position="29"/>
        <end position="49"/>
    </location>
</feature>
<evidence type="ECO:0000256" key="3">
    <source>
        <dbReference type="ARBA" id="ARBA00022989"/>
    </source>
</evidence>
<organism evidence="7">
    <name type="scientific">freshwater metagenome</name>
    <dbReference type="NCBI Taxonomy" id="449393"/>
    <lineage>
        <taxon>unclassified sequences</taxon>
        <taxon>metagenomes</taxon>
        <taxon>ecological metagenomes</taxon>
    </lineage>
</organism>
<keyword evidence="4 5" id="KW-0472">Membrane</keyword>
<evidence type="ECO:0000256" key="4">
    <source>
        <dbReference type="ARBA" id="ARBA00023136"/>
    </source>
</evidence>
<dbReference type="AlphaFoldDB" id="A0A6J6JP93"/>